<feature type="compositionally biased region" description="Basic residues" evidence="1">
    <location>
        <begin position="187"/>
        <end position="202"/>
    </location>
</feature>
<protein>
    <submittedName>
        <fullName evidence="2">Gluconolactonase</fullName>
        <ecNumber evidence="2">3.1.1.17</ecNumber>
    </submittedName>
</protein>
<reference evidence="2" key="1">
    <citation type="submission" date="2020-02" db="EMBL/GenBank/DDBJ databases">
        <authorList>
            <person name="Meier V. D."/>
        </authorList>
    </citation>
    <scope>NUCLEOTIDE SEQUENCE</scope>
    <source>
        <strain evidence="2">AVDCRST_MAG18</strain>
    </source>
</reference>
<evidence type="ECO:0000256" key="1">
    <source>
        <dbReference type="SAM" id="MobiDB-lite"/>
    </source>
</evidence>
<feature type="compositionally biased region" description="Basic residues" evidence="1">
    <location>
        <begin position="65"/>
        <end position="81"/>
    </location>
</feature>
<feature type="non-terminal residue" evidence="2">
    <location>
        <position position="1"/>
    </location>
</feature>
<feature type="compositionally biased region" description="Basic and acidic residues" evidence="1">
    <location>
        <begin position="28"/>
        <end position="39"/>
    </location>
</feature>
<dbReference type="EMBL" id="CADCWN010000391">
    <property type="protein sequence ID" value="CAA9590110.1"/>
    <property type="molecule type" value="Genomic_DNA"/>
</dbReference>
<feature type="compositionally biased region" description="Low complexity" evidence="1">
    <location>
        <begin position="175"/>
        <end position="185"/>
    </location>
</feature>
<dbReference type="EC" id="3.1.1.17" evidence="2"/>
<dbReference type="AlphaFoldDB" id="A0A6J4VWE6"/>
<keyword evidence="2" id="KW-0378">Hydrolase</keyword>
<feature type="region of interest" description="Disordered" evidence="1">
    <location>
        <begin position="159"/>
        <end position="239"/>
    </location>
</feature>
<feature type="region of interest" description="Disordered" evidence="1">
    <location>
        <begin position="15"/>
        <end position="139"/>
    </location>
</feature>
<gene>
    <name evidence="2" type="ORF">AVDCRST_MAG18-4879</name>
</gene>
<organism evidence="2">
    <name type="scientific">uncultured Thermomicrobiales bacterium</name>
    <dbReference type="NCBI Taxonomy" id="1645740"/>
    <lineage>
        <taxon>Bacteria</taxon>
        <taxon>Pseudomonadati</taxon>
        <taxon>Thermomicrobiota</taxon>
        <taxon>Thermomicrobia</taxon>
        <taxon>Thermomicrobiales</taxon>
        <taxon>environmental samples</taxon>
    </lineage>
</organism>
<dbReference type="GO" id="GO:0004341">
    <property type="term" value="F:gluconolactonase activity"/>
    <property type="evidence" value="ECO:0007669"/>
    <property type="project" value="UniProtKB-EC"/>
</dbReference>
<name>A0A6J4VWE6_9BACT</name>
<sequence>GVDLRAGGGTVLVHRGAGVGWHRPPLHRHPEQPDHALRPRDRRLRRMARRDERRERPAPGGGRALRLRGRRAAGRALRGRWRRDGPGRAVRGAAAEQPQRPDDRRAGPRLVHRPALRRESRGHGTRPRVGLPPRPVRGRLVGDHARDVRHDPAQRPRLLPRRWHPLPRGIPPGPRGRAPVARLPAQWRRHTRRGARPARLRRTSRDRWDARRRRRHDRGELRLGAGRAGSADRRLRARWDRAGRAPDADEPDQLRLRRRRPAWPLRHWLRRLPLPRAGRSPGV</sequence>
<feature type="non-terminal residue" evidence="2">
    <location>
        <position position="283"/>
    </location>
</feature>
<proteinExistence type="predicted"/>
<evidence type="ECO:0000313" key="2">
    <source>
        <dbReference type="EMBL" id="CAA9590110.1"/>
    </source>
</evidence>
<feature type="compositionally biased region" description="Basic and acidic residues" evidence="1">
    <location>
        <begin position="230"/>
        <end position="239"/>
    </location>
</feature>
<accession>A0A6J4VWE6</accession>